<name>A0A841Z0W7_9LIST</name>
<evidence type="ECO:0000313" key="1">
    <source>
        <dbReference type="EMBL" id="MBC1458467.1"/>
    </source>
</evidence>
<organism evidence="1 2">
    <name type="scientific">Listeria newyorkensis</name>
    <dbReference type="NCBI Taxonomy" id="1497681"/>
    <lineage>
        <taxon>Bacteria</taxon>
        <taxon>Bacillati</taxon>
        <taxon>Bacillota</taxon>
        <taxon>Bacilli</taxon>
        <taxon>Bacillales</taxon>
        <taxon>Listeriaceae</taxon>
        <taxon>Listeria</taxon>
    </lineage>
</organism>
<dbReference type="InterPro" id="IPR006448">
    <property type="entry name" value="Phage_term_ssu_P27"/>
</dbReference>
<dbReference type="AlphaFoldDB" id="A0A841Z0W7"/>
<accession>A0A841Z0W7</accession>
<gene>
    <name evidence="1" type="ORF">HB850_11955</name>
</gene>
<comment type="caution">
    <text evidence="1">The sequence shown here is derived from an EMBL/GenBank/DDBJ whole genome shotgun (WGS) entry which is preliminary data.</text>
</comment>
<dbReference type="Pfam" id="PF05119">
    <property type="entry name" value="Terminase_4"/>
    <property type="match status" value="1"/>
</dbReference>
<dbReference type="Proteomes" id="UP000569903">
    <property type="component" value="Unassembled WGS sequence"/>
</dbReference>
<proteinExistence type="predicted"/>
<dbReference type="RefSeq" id="WP_036130143.1">
    <property type="nucleotide sequence ID" value="NZ_CP113980.1"/>
</dbReference>
<sequence>MEYNVEKLEKELLSKVDTTSQQELEKVNRYINLIRIYYELDESIETEGAVVVTENGSQRFTKTNPAIQEKNRINTSLLSIERSFVFKDGSSPKDGSDLV</sequence>
<evidence type="ECO:0000313" key="2">
    <source>
        <dbReference type="Proteomes" id="UP000569903"/>
    </source>
</evidence>
<reference evidence="1 2" key="1">
    <citation type="submission" date="2020-03" db="EMBL/GenBank/DDBJ databases">
        <title>Soil Listeria distribution.</title>
        <authorList>
            <person name="Liao J."/>
            <person name="Wiedmann M."/>
        </authorList>
    </citation>
    <scope>NUCLEOTIDE SEQUENCE [LARGE SCALE GENOMIC DNA]</scope>
    <source>
        <strain evidence="1 2">FSL L7-1614</strain>
    </source>
</reference>
<protein>
    <submittedName>
        <fullName evidence="1">P27 family phage terminase small subunit</fullName>
    </submittedName>
</protein>
<dbReference type="EMBL" id="JAARQN010000012">
    <property type="protein sequence ID" value="MBC1458467.1"/>
    <property type="molecule type" value="Genomic_DNA"/>
</dbReference>